<dbReference type="InterPro" id="IPR034405">
    <property type="entry name" value="F420"/>
</dbReference>
<evidence type="ECO:0000256" key="5">
    <source>
        <dbReference type="ARBA" id="ARBA00023014"/>
    </source>
</evidence>
<keyword evidence="6" id="KW-0808">Transferase</keyword>
<keyword evidence="5 6" id="KW-0411">Iron-sulfur</keyword>
<comment type="pathway">
    <text evidence="6">Quinol/quinone metabolism; menaquinone biosynthesis.</text>
</comment>
<dbReference type="EC" id="2.5.1.120" evidence="6"/>
<dbReference type="SUPFAM" id="SSF102114">
    <property type="entry name" value="Radical SAM enzymes"/>
    <property type="match status" value="1"/>
</dbReference>
<evidence type="ECO:0000256" key="3">
    <source>
        <dbReference type="ARBA" id="ARBA00022723"/>
    </source>
</evidence>
<evidence type="ECO:0000259" key="9">
    <source>
        <dbReference type="PROSITE" id="PS51918"/>
    </source>
</evidence>
<dbReference type="GO" id="GO:0005506">
    <property type="term" value="F:iron ion binding"/>
    <property type="evidence" value="ECO:0007669"/>
    <property type="project" value="UniProtKB-UniRule"/>
</dbReference>
<comment type="cofactor">
    <cofactor evidence="6 7">
        <name>[4Fe-4S] cluster</name>
        <dbReference type="ChEBI" id="CHEBI:49883"/>
    </cofactor>
    <text evidence="6 7">Binds 1 [4Fe-4S] cluster. The cluster is coordinated with 3 cysteines and an exchangeable S-adenosyl-L-methionine.</text>
</comment>
<dbReference type="PANTHER" id="PTHR43076:SF7">
    <property type="entry name" value="AMINODEOXYFUTALOSINE SYNTHASE"/>
    <property type="match status" value="1"/>
</dbReference>
<evidence type="ECO:0000313" key="10">
    <source>
        <dbReference type="EMBL" id="CDM64389.1"/>
    </source>
</evidence>
<feature type="binding site" evidence="8">
    <location>
        <position position="181"/>
    </location>
    <ligand>
        <name>S-adenosyl-L-methionine</name>
        <dbReference type="ChEBI" id="CHEBI:59789"/>
    </ligand>
</feature>
<comment type="function">
    <text evidence="6">Radical SAM enzyme that catalyzes the addition of the adenosyl radical to the double bond of 3-[(1-carboxyvinyl)oxy]benzoate, leading to aminodeoxyfutalosine (AFL), a key intermediate in the formation of menaquinone (MK, vitamin K2) from chorismate.</text>
</comment>
<dbReference type="Gene3D" id="3.20.20.70">
    <property type="entry name" value="Aldolase class I"/>
    <property type="match status" value="1"/>
</dbReference>
<dbReference type="STRING" id="454194.PYK22_00382"/>
<dbReference type="InterPro" id="IPR045567">
    <property type="entry name" value="CofH/MnqC-like_C"/>
</dbReference>
<dbReference type="PROSITE" id="PS51918">
    <property type="entry name" value="RADICAL_SAM"/>
    <property type="match status" value="1"/>
</dbReference>
<reference evidence="10 11" key="2">
    <citation type="submission" date="2015-01" db="EMBL/GenBank/DDBJ databases">
        <title>Complete genome sequence of Pyrinomonas methylaliphatogenes type strain K22T.</title>
        <authorList>
            <person name="Lee K.C.Y."/>
            <person name="Power J.F."/>
            <person name="Dunfield P.F."/>
            <person name="Morgan X.C."/>
            <person name="Huttenhower C."/>
            <person name="Stott M.B."/>
        </authorList>
    </citation>
    <scope>NUCLEOTIDE SEQUENCE [LARGE SCALE GENOMIC DNA]</scope>
    <source>
        <strain evidence="10 11">K22</strain>
    </source>
</reference>
<keyword evidence="11" id="KW-1185">Reference proteome</keyword>
<feature type="binding site" evidence="6 7">
    <location>
        <position position="73"/>
    </location>
    <ligand>
        <name>[4Fe-4S] cluster</name>
        <dbReference type="ChEBI" id="CHEBI:49883"/>
        <note>4Fe-4S-S-AdoMet</note>
    </ligand>
</feature>
<feature type="binding site" evidence="6 7">
    <location>
        <position position="76"/>
    </location>
    <ligand>
        <name>[4Fe-4S] cluster</name>
        <dbReference type="ChEBI" id="CHEBI:49883"/>
        <note>4Fe-4S-S-AdoMet</note>
    </ligand>
</feature>
<accession>A0A0B6WVS9</accession>
<feature type="binding site" evidence="8">
    <location>
        <position position="75"/>
    </location>
    <ligand>
        <name>S-adenosyl-L-methionine</name>
        <dbReference type="ChEBI" id="CHEBI:59789"/>
    </ligand>
</feature>
<sequence>MEFSHDPNLNRIAEKVEVGERLSFEDGLALFATDDLTALGKLADRVRRKLHGRRTYFNVNRHFNPTNVCYVDCKFCSFYRKPRAADAYTHNIEEAVRIAGEAVREGATELHIVGGLNTKLPFSYFTDLLSAIKRAYPQLHLKAFTMVELDHFARFYKMSDEEVIGRLKEAGMDSCPGGGAEIFREPVRSLLCAHKCDADRWLELAGKVHSYGIKTNATMLYGHIESHEDRVDHLVRLREQQDRSGGFQCFIPLAFNPQGTQLAHLPGPSGIDSLKTIAVSRLMLDNFPHIKAYWVMLGKRLAQVALHYGANDLDGTITEGSELTEAYSVEANHEVKMTKREIVALIEEAGFEAVERDTLYRPVAREPKALELETV</sequence>
<comment type="catalytic activity">
    <reaction evidence="6">
        <text>3-[(1-carboxyvinyl)-oxy]benzoate + S-adenosyl-L-methionine + H2O = 6-amino-6-deoxyfutalosine + hydrogencarbonate + L-methionine + H(+)</text>
        <dbReference type="Rhea" id="RHEA:33075"/>
        <dbReference type="ChEBI" id="CHEBI:15377"/>
        <dbReference type="ChEBI" id="CHEBI:15378"/>
        <dbReference type="ChEBI" id="CHEBI:17544"/>
        <dbReference type="ChEBI" id="CHEBI:57844"/>
        <dbReference type="ChEBI" id="CHEBI:59789"/>
        <dbReference type="ChEBI" id="CHEBI:64286"/>
        <dbReference type="ChEBI" id="CHEBI:76981"/>
        <dbReference type="EC" id="2.5.1.120"/>
    </reaction>
</comment>
<dbReference type="PANTHER" id="PTHR43076">
    <property type="entry name" value="FO SYNTHASE (COFH)"/>
    <property type="match status" value="1"/>
</dbReference>
<dbReference type="GO" id="GO:0102573">
    <property type="term" value="F:aminodeoxyfutalosine synthase activity"/>
    <property type="evidence" value="ECO:0007669"/>
    <property type="project" value="UniProtKB-EC"/>
</dbReference>
<keyword evidence="3 6" id="KW-0479">Metal-binding</keyword>
<evidence type="ECO:0000256" key="7">
    <source>
        <dbReference type="PIRSR" id="PIRSR004762-1"/>
    </source>
</evidence>
<proteinExistence type="inferred from homology"/>
<dbReference type="HAMAP" id="MF_00993">
    <property type="entry name" value="MqnE"/>
    <property type="match status" value="1"/>
</dbReference>
<name>A0A0B6WVS9_9BACT</name>
<evidence type="ECO:0000256" key="1">
    <source>
        <dbReference type="ARBA" id="ARBA00022485"/>
    </source>
</evidence>
<keyword evidence="1 6" id="KW-0004">4Fe-4S</keyword>
<evidence type="ECO:0000256" key="6">
    <source>
        <dbReference type="HAMAP-Rule" id="MF_00993"/>
    </source>
</evidence>
<evidence type="ECO:0000256" key="8">
    <source>
        <dbReference type="PIRSR" id="PIRSR004762-2"/>
    </source>
</evidence>
<dbReference type="GO" id="GO:0009234">
    <property type="term" value="P:menaquinone biosynthetic process"/>
    <property type="evidence" value="ECO:0007669"/>
    <property type="project" value="UniProtKB-UniRule"/>
</dbReference>
<dbReference type="UniPathway" id="UPA00079"/>
<dbReference type="InterPro" id="IPR020050">
    <property type="entry name" value="FO_synthase_su2"/>
</dbReference>
<dbReference type="InterPro" id="IPR007197">
    <property type="entry name" value="rSAM"/>
</dbReference>
<feature type="domain" description="Radical SAM core" evidence="9">
    <location>
        <begin position="55"/>
        <end position="288"/>
    </location>
</feature>
<dbReference type="SMART" id="SM00729">
    <property type="entry name" value="Elp3"/>
    <property type="match status" value="1"/>
</dbReference>
<dbReference type="CDD" id="cd01335">
    <property type="entry name" value="Radical_SAM"/>
    <property type="match status" value="1"/>
</dbReference>
<evidence type="ECO:0000256" key="4">
    <source>
        <dbReference type="ARBA" id="ARBA00023004"/>
    </source>
</evidence>
<keyword evidence="4 6" id="KW-0408">Iron</keyword>
<dbReference type="AlphaFoldDB" id="A0A0B6WVS9"/>
<keyword evidence="6" id="KW-0474">Menaquinone biosynthesis</keyword>
<dbReference type="NCBIfam" id="TIGR03700">
    <property type="entry name" value="mena_SCO4494"/>
    <property type="match status" value="1"/>
</dbReference>
<dbReference type="GO" id="GO:0051539">
    <property type="term" value="F:4 iron, 4 sulfur cluster binding"/>
    <property type="evidence" value="ECO:0007669"/>
    <property type="project" value="UniProtKB-KW"/>
</dbReference>
<dbReference type="SFLD" id="SFLDF00342">
    <property type="entry name" value="cyclic_dehypoxanthine_futalosi"/>
    <property type="match status" value="1"/>
</dbReference>
<protein>
    <recommendedName>
        <fullName evidence="6">Aminodeoxyfutalosine synthase</fullName>
        <shortName evidence="6">AFL synthase</shortName>
        <shortName evidence="6">Aminofutalosine synthase</shortName>
        <ecNumber evidence="6">2.5.1.120</ecNumber>
    </recommendedName>
    <alternativeName>
        <fullName evidence="6">Menaquinone biosynthetic enzyme MqnE</fullName>
    </alternativeName>
</protein>
<dbReference type="OrthoDB" id="9802027at2"/>
<dbReference type="InterPro" id="IPR022432">
    <property type="entry name" value="MqnE"/>
</dbReference>
<dbReference type="Proteomes" id="UP000031518">
    <property type="component" value="Unassembled WGS sequence"/>
</dbReference>
<dbReference type="SFLD" id="SFLDS00029">
    <property type="entry name" value="Radical_SAM"/>
    <property type="match status" value="2"/>
</dbReference>
<dbReference type="RefSeq" id="WP_041973836.1">
    <property type="nucleotide sequence ID" value="NZ_CBXV010000002.1"/>
</dbReference>
<keyword evidence="2 6" id="KW-0949">S-adenosyl-L-methionine</keyword>
<dbReference type="SFLD" id="SFLDG01064">
    <property type="entry name" value="F420__menaquinone_cofactor_bio"/>
    <property type="match status" value="2"/>
</dbReference>
<evidence type="ECO:0000256" key="2">
    <source>
        <dbReference type="ARBA" id="ARBA00022691"/>
    </source>
</evidence>
<dbReference type="PIRSF" id="PIRSF004762">
    <property type="entry name" value="CHP00423"/>
    <property type="match status" value="1"/>
</dbReference>
<dbReference type="SFLD" id="SFLDF00343">
    <property type="entry name" value="aminofutalosine_synthase_(mqnE"/>
    <property type="match status" value="1"/>
</dbReference>
<dbReference type="GO" id="GO:0044689">
    <property type="term" value="F:7,8-didemethyl-8-hydroxy-5-deazariboflavin synthase activity"/>
    <property type="evidence" value="ECO:0007669"/>
    <property type="project" value="TreeGrafter"/>
</dbReference>
<dbReference type="NCBIfam" id="TIGR00423">
    <property type="entry name" value="CofH family radical SAM protein"/>
    <property type="match status" value="1"/>
</dbReference>
<feature type="binding site" evidence="6 7">
    <location>
        <position position="69"/>
    </location>
    <ligand>
        <name>[4Fe-4S] cluster</name>
        <dbReference type="ChEBI" id="CHEBI:49883"/>
        <note>4Fe-4S-S-AdoMet</note>
    </ligand>
</feature>
<reference evidence="10 11" key="1">
    <citation type="submission" date="2013-12" db="EMBL/GenBank/DDBJ databases">
        <authorList>
            <person name="Stott M."/>
        </authorList>
    </citation>
    <scope>NUCLEOTIDE SEQUENCE [LARGE SCALE GENOMIC DNA]</scope>
    <source>
        <strain evidence="10 11">K22</strain>
    </source>
</reference>
<dbReference type="SFLD" id="SFLDG01389">
    <property type="entry name" value="menaquinone_synthsis_involved"/>
    <property type="match status" value="2"/>
</dbReference>
<evidence type="ECO:0000313" key="11">
    <source>
        <dbReference type="Proteomes" id="UP000031518"/>
    </source>
</evidence>
<gene>
    <name evidence="6" type="primary">mqnE</name>
    <name evidence="10" type="ORF">PYK22_00382</name>
</gene>
<dbReference type="InterPro" id="IPR013785">
    <property type="entry name" value="Aldolase_TIM"/>
</dbReference>
<dbReference type="Pfam" id="PF04055">
    <property type="entry name" value="Radical_SAM"/>
    <property type="match status" value="1"/>
</dbReference>
<dbReference type="EMBL" id="CBXV010000002">
    <property type="protein sequence ID" value="CDM64389.1"/>
    <property type="molecule type" value="Genomic_DNA"/>
</dbReference>
<dbReference type="Pfam" id="PF19288">
    <property type="entry name" value="CofH_C"/>
    <property type="match status" value="1"/>
</dbReference>
<organism evidence="10 11">
    <name type="scientific">Pyrinomonas methylaliphatogenes</name>
    <dbReference type="NCBI Taxonomy" id="454194"/>
    <lineage>
        <taxon>Bacteria</taxon>
        <taxon>Pseudomonadati</taxon>
        <taxon>Acidobacteriota</taxon>
        <taxon>Blastocatellia</taxon>
        <taxon>Blastocatellales</taxon>
        <taxon>Pyrinomonadaceae</taxon>
        <taxon>Pyrinomonas</taxon>
    </lineage>
</organism>
<dbReference type="InterPro" id="IPR006638">
    <property type="entry name" value="Elp3/MiaA/NifB-like_rSAM"/>
</dbReference>
<comment type="similarity">
    <text evidence="6">Belongs to the radical SAM superfamily. MqnE family.</text>
</comment>
<dbReference type="InterPro" id="IPR058240">
    <property type="entry name" value="rSAM_sf"/>
</dbReference>